<keyword evidence="7 8" id="KW-0472">Membrane</keyword>
<keyword evidence="3" id="KW-0813">Transport</keyword>
<protein>
    <submittedName>
        <fullName evidence="10">Chloramphenicol-sensitive protein RarD</fullName>
    </submittedName>
</protein>
<dbReference type="PANTHER" id="PTHR22911">
    <property type="entry name" value="ACYL-MALONYL CONDENSING ENZYME-RELATED"/>
    <property type="match status" value="1"/>
</dbReference>
<dbReference type="InterPro" id="IPR004626">
    <property type="entry name" value="RarD"/>
</dbReference>
<evidence type="ECO:0000259" key="9">
    <source>
        <dbReference type="Pfam" id="PF00892"/>
    </source>
</evidence>
<feature type="domain" description="EamA" evidence="9">
    <location>
        <begin position="6"/>
        <end position="142"/>
    </location>
</feature>
<proteinExistence type="inferred from homology"/>
<evidence type="ECO:0000256" key="1">
    <source>
        <dbReference type="ARBA" id="ARBA00004651"/>
    </source>
</evidence>
<feature type="transmembrane region" description="Helical" evidence="8">
    <location>
        <begin position="267"/>
        <end position="287"/>
    </location>
</feature>
<evidence type="ECO:0000256" key="6">
    <source>
        <dbReference type="ARBA" id="ARBA00022989"/>
    </source>
</evidence>
<comment type="caution">
    <text evidence="10">The sequence shown here is derived from an EMBL/GenBank/DDBJ whole genome shotgun (WGS) entry which is preliminary data.</text>
</comment>
<evidence type="ECO:0000256" key="7">
    <source>
        <dbReference type="ARBA" id="ARBA00023136"/>
    </source>
</evidence>
<evidence type="ECO:0000313" key="10">
    <source>
        <dbReference type="EMBL" id="PTX46490.1"/>
    </source>
</evidence>
<keyword evidence="11" id="KW-1185">Reference proteome</keyword>
<keyword evidence="5 8" id="KW-0812">Transmembrane</keyword>
<dbReference type="EMBL" id="QBKN01000016">
    <property type="protein sequence ID" value="PTX46490.1"/>
    <property type="molecule type" value="Genomic_DNA"/>
</dbReference>
<feature type="transmembrane region" description="Helical" evidence="8">
    <location>
        <begin position="102"/>
        <end position="119"/>
    </location>
</feature>
<feature type="transmembrane region" description="Helical" evidence="8">
    <location>
        <begin position="37"/>
        <end position="58"/>
    </location>
</feature>
<evidence type="ECO:0000256" key="3">
    <source>
        <dbReference type="ARBA" id="ARBA00022448"/>
    </source>
</evidence>
<dbReference type="InterPro" id="IPR037185">
    <property type="entry name" value="EmrE-like"/>
</dbReference>
<evidence type="ECO:0000313" key="11">
    <source>
        <dbReference type="Proteomes" id="UP000244069"/>
    </source>
</evidence>
<dbReference type="AlphaFoldDB" id="A0A2T6ARR8"/>
<gene>
    <name evidence="10" type="ORF">C8N44_11667</name>
</gene>
<dbReference type="GO" id="GO:0005886">
    <property type="term" value="C:plasma membrane"/>
    <property type="evidence" value="ECO:0007669"/>
    <property type="project" value="UniProtKB-SubCell"/>
</dbReference>
<dbReference type="InterPro" id="IPR000620">
    <property type="entry name" value="EamA_dom"/>
</dbReference>
<dbReference type="PANTHER" id="PTHR22911:SF137">
    <property type="entry name" value="SOLUTE CARRIER FAMILY 35 MEMBER G2-RELATED"/>
    <property type="match status" value="1"/>
</dbReference>
<sequence length="306" mass="32993">MDQGRSGVLLMVAACMIWGLSPLYYKLLTHVPPFELLSHRMVWSMVFYTGLMALQGRLPEVRAALGTPRSAAILGCAALAISANWFLFIFSVQIGLVRETSLGYYIFPLVAVLIGVVAYGERLGALQWAAVALATLAVIVLTWGLGTAPWVSLMIATTFGLYGYVKKGLKVGAKISVTAEVILLSPIAIGWLAYLHLVAPGRGIFGDDFATSALLVFSGPITALPLILFSAAAQRVNLATVGLLQYLNPTLQFFCAVVIFGEPLTQWHVIAFGLIWIGLALYSAQSFSQERARRRMSVTSAAEPPV</sequence>
<dbReference type="Pfam" id="PF00892">
    <property type="entry name" value="EamA"/>
    <property type="match status" value="1"/>
</dbReference>
<feature type="transmembrane region" description="Helical" evidence="8">
    <location>
        <begin position="243"/>
        <end position="261"/>
    </location>
</feature>
<comment type="similarity">
    <text evidence="2">Belongs to the EamA transporter family.</text>
</comment>
<feature type="transmembrane region" description="Helical" evidence="8">
    <location>
        <begin position="126"/>
        <end position="143"/>
    </location>
</feature>
<evidence type="ECO:0000256" key="2">
    <source>
        <dbReference type="ARBA" id="ARBA00007362"/>
    </source>
</evidence>
<feature type="transmembrane region" description="Helical" evidence="8">
    <location>
        <begin position="70"/>
        <end position="96"/>
    </location>
</feature>
<keyword evidence="6 8" id="KW-1133">Transmembrane helix</keyword>
<evidence type="ECO:0000256" key="4">
    <source>
        <dbReference type="ARBA" id="ARBA00022475"/>
    </source>
</evidence>
<organism evidence="10 11">
    <name type="scientific">Allosediminivita pacifica</name>
    <dbReference type="NCBI Taxonomy" id="1267769"/>
    <lineage>
        <taxon>Bacteria</taxon>
        <taxon>Pseudomonadati</taxon>
        <taxon>Pseudomonadota</taxon>
        <taxon>Alphaproteobacteria</taxon>
        <taxon>Rhodobacterales</taxon>
        <taxon>Paracoccaceae</taxon>
        <taxon>Allosediminivita</taxon>
    </lineage>
</organism>
<evidence type="ECO:0000256" key="5">
    <source>
        <dbReference type="ARBA" id="ARBA00022692"/>
    </source>
</evidence>
<feature type="transmembrane region" description="Helical" evidence="8">
    <location>
        <begin position="149"/>
        <end position="165"/>
    </location>
</feature>
<keyword evidence="4" id="KW-1003">Cell membrane</keyword>
<dbReference type="Proteomes" id="UP000244069">
    <property type="component" value="Unassembled WGS sequence"/>
</dbReference>
<reference evidence="10 11" key="1">
    <citation type="submission" date="2018-04" db="EMBL/GenBank/DDBJ databases">
        <title>Genomic Encyclopedia of Archaeal and Bacterial Type Strains, Phase II (KMG-II): from individual species to whole genera.</title>
        <authorList>
            <person name="Goeker M."/>
        </authorList>
    </citation>
    <scope>NUCLEOTIDE SEQUENCE [LARGE SCALE GENOMIC DNA]</scope>
    <source>
        <strain evidence="10 11">DSM 29329</strain>
    </source>
</reference>
<accession>A0A2T6ARR8</accession>
<feature type="transmembrane region" description="Helical" evidence="8">
    <location>
        <begin position="209"/>
        <end position="231"/>
    </location>
</feature>
<name>A0A2T6ARR8_9RHOB</name>
<evidence type="ECO:0000256" key="8">
    <source>
        <dbReference type="SAM" id="Phobius"/>
    </source>
</evidence>
<dbReference type="SUPFAM" id="SSF103481">
    <property type="entry name" value="Multidrug resistance efflux transporter EmrE"/>
    <property type="match status" value="2"/>
</dbReference>
<dbReference type="RefSeq" id="WP_170121087.1">
    <property type="nucleotide sequence ID" value="NZ_BMEZ01000017.1"/>
</dbReference>
<comment type="subcellular location">
    <subcellularLocation>
        <location evidence="1">Cell membrane</location>
        <topology evidence="1">Multi-pass membrane protein</topology>
    </subcellularLocation>
</comment>
<feature type="transmembrane region" description="Helical" evidence="8">
    <location>
        <begin position="177"/>
        <end position="197"/>
    </location>
</feature>
<feature type="transmembrane region" description="Helical" evidence="8">
    <location>
        <begin position="7"/>
        <end position="25"/>
    </location>
</feature>
<dbReference type="NCBIfam" id="TIGR00688">
    <property type="entry name" value="rarD"/>
    <property type="match status" value="1"/>
</dbReference>